<protein>
    <submittedName>
        <fullName evidence="2">Tripeptidyl peptidase I</fullName>
    </submittedName>
</protein>
<evidence type="ECO:0000313" key="3">
    <source>
        <dbReference type="MGI" id="MGI:1336194"/>
    </source>
</evidence>
<evidence type="ECO:0000313" key="2">
    <source>
        <dbReference type="Ensembl" id="ENSMUSP00000147729.2"/>
    </source>
</evidence>
<dbReference type="GeneTree" id="ENSGT00390000008684"/>
<dbReference type="Antibodypedia" id="23932">
    <property type="antibodies" value="425 antibodies from 39 providers"/>
</dbReference>
<reference evidence="2" key="4">
    <citation type="submission" date="2025-09" db="UniProtKB">
        <authorList>
            <consortium name="Ensembl"/>
        </authorList>
    </citation>
    <scope>IDENTIFICATION</scope>
    <source>
        <strain evidence="2">C57BL/6J</strain>
    </source>
</reference>
<dbReference type="MGI" id="MGI:1336194">
    <property type="gene designation" value="Tpp1"/>
</dbReference>
<dbReference type="AGR" id="MGI:1336194"/>
<keyword evidence="1" id="KW-0732">Signal</keyword>
<evidence type="ECO:0000256" key="1">
    <source>
        <dbReference type="SAM" id="SignalP"/>
    </source>
</evidence>
<keyword evidence="4" id="KW-1185">Reference proteome</keyword>
<evidence type="ECO:0000313" key="4">
    <source>
        <dbReference type="Proteomes" id="UP000000589"/>
    </source>
</evidence>
<reference evidence="2 4" key="2">
    <citation type="journal article" date="2011" name="PLoS Biol.">
        <title>Modernizing reference genome assemblies.</title>
        <authorList>
            <person name="Church D.M."/>
            <person name="Schneider V.A."/>
            <person name="Graves T."/>
            <person name="Auger K."/>
            <person name="Cunningham F."/>
            <person name="Bouk N."/>
            <person name="Chen H.C."/>
            <person name="Agarwala R."/>
            <person name="McLaren W.M."/>
            <person name="Ritchie G.R."/>
            <person name="Albracht D."/>
            <person name="Kremitzki M."/>
            <person name="Rock S."/>
            <person name="Kotkiewicz H."/>
            <person name="Kremitzki C."/>
            <person name="Wollam A."/>
            <person name="Trani L."/>
            <person name="Fulton L."/>
            <person name="Fulton R."/>
            <person name="Matthews L."/>
            <person name="Whitehead S."/>
            <person name="Chow W."/>
            <person name="Torrance J."/>
            <person name="Dunn M."/>
            <person name="Harden G."/>
            <person name="Threadgold G."/>
            <person name="Wood J."/>
            <person name="Collins J."/>
            <person name="Heath P."/>
            <person name="Griffiths G."/>
            <person name="Pelan S."/>
            <person name="Grafham D."/>
            <person name="Eichler E.E."/>
            <person name="Weinstock G."/>
            <person name="Mardis E.R."/>
            <person name="Wilson R.K."/>
            <person name="Howe K."/>
            <person name="Flicek P."/>
            <person name="Hubbard T."/>
        </authorList>
    </citation>
    <scope>NUCLEOTIDE SEQUENCE [LARGE SCALE GENOMIC DNA]</scope>
    <source>
        <strain evidence="2 4">C57BL/6J</strain>
    </source>
</reference>
<dbReference type="Bgee" id="ENSMUSG00000030894">
    <property type="expression patterns" value="Expressed in choroid plexus of fourth ventricle and 260 other cell types or tissues"/>
</dbReference>
<gene>
    <name evidence="2 3" type="primary">Tpp1</name>
</gene>
<dbReference type="AlphaFoldDB" id="A0A1B0GRZ6"/>
<feature type="signal peptide" evidence="1">
    <location>
        <begin position="1"/>
        <end position="19"/>
    </location>
</feature>
<dbReference type="VEuPathDB" id="HostDB:ENSMUSG00000030894"/>
<feature type="chain" id="PRO_5008408578" evidence="1">
    <location>
        <begin position="20"/>
        <end position="39"/>
    </location>
</feature>
<reference evidence="2 4" key="1">
    <citation type="journal article" date="2009" name="PLoS Biol.">
        <title>Lineage-specific biology revealed by a finished genome assembly of the mouse.</title>
        <authorList>
            <consortium name="Mouse Genome Sequencing Consortium"/>
            <person name="Church D.M."/>
            <person name="Goodstadt L."/>
            <person name="Hillier L.W."/>
            <person name="Zody M.C."/>
            <person name="Goldstein S."/>
            <person name="She X."/>
            <person name="Bult C.J."/>
            <person name="Agarwala R."/>
            <person name="Cherry J.L."/>
            <person name="DiCuccio M."/>
            <person name="Hlavina W."/>
            <person name="Kapustin Y."/>
            <person name="Meric P."/>
            <person name="Maglott D."/>
            <person name="Birtle Z."/>
            <person name="Marques A.C."/>
            <person name="Graves T."/>
            <person name="Zhou S."/>
            <person name="Teague B."/>
            <person name="Potamousis K."/>
            <person name="Churas C."/>
            <person name="Place M."/>
            <person name="Herschleb J."/>
            <person name="Runnheim R."/>
            <person name="Forrest D."/>
            <person name="Amos-Landgraf J."/>
            <person name="Schwartz D.C."/>
            <person name="Cheng Z."/>
            <person name="Lindblad-Toh K."/>
            <person name="Eichler E.E."/>
            <person name="Ponting C.P."/>
        </authorList>
    </citation>
    <scope>NUCLEOTIDE SEQUENCE [LARGE SCALE GENOMIC DNA]</scope>
    <source>
        <strain evidence="2 4">C57BL/6J</strain>
    </source>
</reference>
<organism evidence="2 4">
    <name type="scientific">Mus musculus</name>
    <name type="common">Mouse</name>
    <dbReference type="NCBI Taxonomy" id="10090"/>
    <lineage>
        <taxon>Eukaryota</taxon>
        <taxon>Metazoa</taxon>
        <taxon>Chordata</taxon>
        <taxon>Craniata</taxon>
        <taxon>Vertebrata</taxon>
        <taxon>Euteleostomi</taxon>
        <taxon>Mammalia</taxon>
        <taxon>Eutheria</taxon>
        <taxon>Euarchontoglires</taxon>
        <taxon>Glires</taxon>
        <taxon>Rodentia</taxon>
        <taxon>Myomorpha</taxon>
        <taxon>Muroidea</taxon>
        <taxon>Muridae</taxon>
        <taxon>Murinae</taxon>
        <taxon>Mus</taxon>
        <taxon>Mus</taxon>
    </lineage>
</organism>
<sequence>MGLQARLLGLLALVIAGKCTYNPEPDQRWMKVPNPGGCS</sequence>
<dbReference type="Proteomes" id="UP000000589">
    <property type="component" value="Chromosome 7"/>
</dbReference>
<dbReference type="ExpressionAtlas" id="A0A1B0GRZ6">
    <property type="expression patterns" value="baseline and differential"/>
</dbReference>
<name>A0A1B0GRZ6_MOUSE</name>
<proteinExistence type="predicted"/>
<accession>A0A1B0GRZ6</accession>
<reference evidence="2" key="3">
    <citation type="submission" date="2025-08" db="UniProtKB">
        <authorList>
            <consortium name="Ensembl"/>
        </authorList>
    </citation>
    <scope>IDENTIFICATION</scope>
    <source>
        <strain evidence="2">C57BL/6J</strain>
    </source>
</reference>
<dbReference type="Ensembl" id="ENSMUST00000210066.2">
    <property type="protein sequence ID" value="ENSMUSP00000147729.2"/>
    <property type="gene ID" value="ENSMUSG00000030894.6"/>
</dbReference>